<dbReference type="PROSITE" id="PS50835">
    <property type="entry name" value="IG_LIKE"/>
    <property type="match status" value="2"/>
</dbReference>
<dbReference type="PANTHER" id="PTHR23279">
    <property type="entry name" value="DEFECTIVE PROBOSCIS EXTENSION RESPONSE DPR -RELATED"/>
    <property type="match status" value="1"/>
</dbReference>
<dbReference type="AlphaFoldDB" id="A0A8B7NSI8"/>
<dbReference type="InterPro" id="IPR003599">
    <property type="entry name" value="Ig_sub"/>
</dbReference>
<evidence type="ECO:0000259" key="2">
    <source>
        <dbReference type="PROSITE" id="PS50835"/>
    </source>
</evidence>
<dbReference type="Proteomes" id="UP000694843">
    <property type="component" value="Unplaced"/>
</dbReference>
<dbReference type="Pfam" id="PF13927">
    <property type="entry name" value="Ig_3"/>
    <property type="match status" value="1"/>
</dbReference>
<evidence type="ECO:0000313" key="3">
    <source>
        <dbReference type="Proteomes" id="UP000694843"/>
    </source>
</evidence>
<feature type="domain" description="Ig-like" evidence="2">
    <location>
        <begin position="66"/>
        <end position="153"/>
    </location>
</feature>
<protein>
    <submittedName>
        <fullName evidence="4">Uncharacterized protein LOC108673373</fullName>
    </submittedName>
</protein>
<name>A0A8B7NSI8_HYAAZ</name>
<organism evidence="3 4">
    <name type="scientific">Hyalella azteca</name>
    <name type="common">Amphipod</name>
    <dbReference type="NCBI Taxonomy" id="294128"/>
    <lineage>
        <taxon>Eukaryota</taxon>
        <taxon>Metazoa</taxon>
        <taxon>Ecdysozoa</taxon>
        <taxon>Arthropoda</taxon>
        <taxon>Crustacea</taxon>
        <taxon>Multicrustacea</taxon>
        <taxon>Malacostraca</taxon>
        <taxon>Eumalacostraca</taxon>
        <taxon>Peracarida</taxon>
        <taxon>Amphipoda</taxon>
        <taxon>Senticaudata</taxon>
        <taxon>Talitrida</taxon>
        <taxon>Talitroidea</taxon>
        <taxon>Hyalellidae</taxon>
        <taxon>Hyalella</taxon>
    </lineage>
</organism>
<dbReference type="SUPFAM" id="SSF48726">
    <property type="entry name" value="Immunoglobulin"/>
    <property type="match status" value="2"/>
</dbReference>
<dbReference type="SMART" id="SM00408">
    <property type="entry name" value="IGc2"/>
    <property type="match status" value="2"/>
</dbReference>
<dbReference type="KEGG" id="hazt:108673373"/>
<accession>A0A8B7NSI8</accession>
<dbReference type="InterPro" id="IPR036179">
    <property type="entry name" value="Ig-like_dom_sf"/>
</dbReference>
<dbReference type="InterPro" id="IPR007110">
    <property type="entry name" value="Ig-like_dom"/>
</dbReference>
<keyword evidence="1" id="KW-0732">Signal</keyword>
<dbReference type="InterPro" id="IPR003598">
    <property type="entry name" value="Ig_sub2"/>
</dbReference>
<dbReference type="GeneID" id="108673373"/>
<dbReference type="InterPro" id="IPR013783">
    <property type="entry name" value="Ig-like_fold"/>
</dbReference>
<reference evidence="4" key="1">
    <citation type="submission" date="2025-08" db="UniProtKB">
        <authorList>
            <consortium name="RefSeq"/>
        </authorList>
    </citation>
    <scope>IDENTIFICATION</scope>
    <source>
        <tissue evidence="4">Whole organism</tissue>
    </source>
</reference>
<dbReference type="InterPro" id="IPR037448">
    <property type="entry name" value="Zig-8"/>
</dbReference>
<dbReference type="Pfam" id="PF07686">
    <property type="entry name" value="V-set"/>
    <property type="match status" value="1"/>
</dbReference>
<keyword evidence="3" id="KW-1185">Reference proteome</keyword>
<dbReference type="OrthoDB" id="190835at2759"/>
<dbReference type="Gene3D" id="2.60.40.10">
    <property type="entry name" value="Immunoglobulins"/>
    <property type="match status" value="2"/>
</dbReference>
<proteinExistence type="predicted"/>
<dbReference type="SMART" id="SM00406">
    <property type="entry name" value="IGv"/>
    <property type="match status" value="1"/>
</dbReference>
<dbReference type="GO" id="GO:0050808">
    <property type="term" value="P:synapse organization"/>
    <property type="evidence" value="ECO:0007669"/>
    <property type="project" value="TreeGrafter"/>
</dbReference>
<dbReference type="FunFam" id="2.60.40.10:FF:000129">
    <property type="entry name" value="CLUMA_CG018772, isoform A"/>
    <property type="match status" value="1"/>
</dbReference>
<sequence>MMCRGSCLPVFPVVNTGFRRLFLHTLLLCCVGAHGIPELLSPRPISTQLPRIFGGPREFSTTVTAPPVFQQENNTELHSQVGTTAVLHCTTEHVGENTVSWVRRRDYHLLTVGPVAYSSDQRFSVRYIKSEKDWQLHIRYVQKRDEGVYECQIATHPPISLLSTLHVVEATSEILGGPEKYMTMGSSLRLVCVLRKNTQPPTYVFWYHNDRMINYDTKVKVDTGGEVSVLFLGEVGPQSTGNYSCVPSNAQSSHILVHVLRGGETPAAIHSGSSSATLRSIGHAHPFLFLAASLEYLGNHCKKTPQRFQDRDQIGSSDDVLIRTETRTTASDLSDRATTYNRRVNFRDCEDIKYILPVLDVLEWQQFSKYCDRDVMDSVIAGLKLVFISAVRIIVGISIPLACIALQNFNTKAFLTQANLKLPSLKRKDNELLLKNRPCCDKHVAKEGNSTSFNSDRKSQDLWKGTHNLDPGKSFMITEHACDDLIMTAAMSGDLNQTSKNYFSFTSYVTTIITSSHRKKSR</sequence>
<dbReference type="PANTHER" id="PTHR23279:SF37">
    <property type="entry name" value="DEFECTIVE PROBOSCIS EXTENSION RESPONSE 13, ISOFORM B"/>
    <property type="match status" value="1"/>
</dbReference>
<feature type="domain" description="Ig-like" evidence="2">
    <location>
        <begin position="157"/>
        <end position="256"/>
    </location>
</feature>
<dbReference type="GO" id="GO:0032589">
    <property type="term" value="C:neuron projection membrane"/>
    <property type="evidence" value="ECO:0007669"/>
    <property type="project" value="TreeGrafter"/>
</dbReference>
<feature type="chain" id="PRO_5034571339" evidence="1">
    <location>
        <begin position="36"/>
        <end position="522"/>
    </location>
</feature>
<evidence type="ECO:0000313" key="4">
    <source>
        <dbReference type="RefSeq" id="XP_018016677.1"/>
    </source>
</evidence>
<dbReference type="SMART" id="SM00409">
    <property type="entry name" value="IG"/>
    <property type="match status" value="2"/>
</dbReference>
<dbReference type="InterPro" id="IPR013106">
    <property type="entry name" value="Ig_V-set"/>
</dbReference>
<feature type="signal peptide" evidence="1">
    <location>
        <begin position="1"/>
        <end position="35"/>
    </location>
</feature>
<dbReference type="RefSeq" id="XP_018016677.1">
    <property type="nucleotide sequence ID" value="XM_018161188.2"/>
</dbReference>
<gene>
    <name evidence="4" type="primary">LOC108673373</name>
</gene>
<evidence type="ECO:0000256" key="1">
    <source>
        <dbReference type="SAM" id="SignalP"/>
    </source>
</evidence>